<dbReference type="AlphaFoldDB" id="A0A2S0RER6"/>
<dbReference type="InterPro" id="IPR011467">
    <property type="entry name" value="DUF1573"/>
</dbReference>
<sequence>MKKMLCVAAIAAFLLTTSCKKESDPKNPDAAGKAIMDFKEREFDFGDIKEGDKVEHVFEFKNTGEADLKIESARGSCGCTVPDYPKEPVKPGEESQIKVSFNSARKHGKQHKTVTITANTPKGSEIIRITGNVMGEEKPGISAGATEHETIKTK</sequence>
<dbReference type="PANTHER" id="PTHR37833">
    <property type="entry name" value="LIPOPROTEIN-RELATED"/>
    <property type="match status" value="1"/>
</dbReference>
<protein>
    <submittedName>
        <fullName evidence="1">DUF1573 domain-containing protein</fullName>
    </submittedName>
</protein>
<keyword evidence="2" id="KW-1185">Reference proteome</keyword>
<dbReference type="EMBL" id="CP028811">
    <property type="protein sequence ID" value="AWA30253.1"/>
    <property type="molecule type" value="Genomic_DNA"/>
</dbReference>
<dbReference type="Gene3D" id="2.60.40.10">
    <property type="entry name" value="Immunoglobulins"/>
    <property type="match status" value="1"/>
</dbReference>
<organism evidence="1 2">
    <name type="scientific">Flavobacterium magnum</name>
    <dbReference type="NCBI Taxonomy" id="2162713"/>
    <lineage>
        <taxon>Bacteria</taxon>
        <taxon>Pseudomonadati</taxon>
        <taxon>Bacteroidota</taxon>
        <taxon>Flavobacteriia</taxon>
        <taxon>Flavobacteriales</taxon>
        <taxon>Flavobacteriaceae</taxon>
        <taxon>Flavobacterium</taxon>
    </lineage>
</organism>
<gene>
    <name evidence="1" type="ORF">HYN48_09250</name>
</gene>
<dbReference type="InterPro" id="IPR013783">
    <property type="entry name" value="Ig-like_fold"/>
</dbReference>
<name>A0A2S0RER6_9FLAO</name>
<evidence type="ECO:0000313" key="1">
    <source>
        <dbReference type="EMBL" id="AWA30253.1"/>
    </source>
</evidence>
<reference evidence="1 2" key="1">
    <citation type="submission" date="2018-04" db="EMBL/GenBank/DDBJ databases">
        <title>Genome sequencing of Flavobacterium sp. HYN0048.</title>
        <authorList>
            <person name="Yi H."/>
            <person name="Baek C."/>
        </authorList>
    </citation>
    <scope>NUCLEOTIDE SEQUENCE [LARGE SCALE GENOMIC DNA]</scope>
    <source>
        <strain evidence="1 2">HYN0048</strain>
    </source>
</reference>
<dbReference type="Pfam" id="PF07610">
    <property type="entry name" value="DUF1573"/>
    <property type="match status" value="1"/>
</dbReference>
<dbReference type="PROSITE" id="PS51257">
    <property type="entry name" value="PROKAR_LIPOPROTEIN"/>
    <property type="match status" value="1"/>
</dbReference>
<evidence type="ECO:0000313" key="2">
    <source>
        <dbReference type="Proteomes" id="UP000244193"/>
    </source>
</evidence>
<dbReference type="KEGG" id="fmg:HYN48_09250"/>
<dbReference type="Proteomes" id="UP000244193">
    <property type="component" value="Chromosome"/>
</dbReference>
<accession>A0A2S0RER6</accession>
<dbReference type="RefSeq" id="WP_108370930.1">
    <property type="nucleotide sequence ID" value="NZ_CP028811.1"/>
</dbReference>
<proteinExistence type="predicted"/>
<dbReference type="OrthoDB" id="826619at2"/>
<dbReference type="PANTHER" id="PTHR37833:SF1">
    <property type="entry name" value="SIGNAL PEPTIDE PROTEIN"/>
    <property type="match status" value="1"/>
</dbReference>